<proteinExistence type="predicted"/>
<name>A0A8K0D7I9_IGNLU</name>
<feature type="non-terminal residue" evidence="1">
    <location>
        <position position="1"/>
    </location>
</feature>
<dbReference type="AlphaFoldDB" id="A0A8K0D7I9"/>
<evidence type="ECO:0000313" key="1">
    <source>
        <dbReference type="EMBL" id="KAF2897697.1"/>
    </source>
</evidence>
<dbReference type="EMBL" id="VTPC01003973">
    <property type="protein sequence ID" value="KAF2897697.1"/>
    <property type="molecule type" value="Genomic_DNA"/>
</dbReference>
<gene>
    <name evidence="1" type="ORF">ILUMI_08478</name>
</gene>
<protein>
    <submittedName>
        <fullName evidence="1">Uncharacterized protein</fullName>
    </submittedName>
</protein>
<sequence>MLPNAYDSNALKLFNLNCKCKKDVSQPSKICYIYPIIVTLLAKSRQKRPGPLQYKVVQRPWNEYAAINIK</sequence>
<reference evidence="1" key="1">
    <citation type="submission" date="2019-08" db="EMBL/GenBank/DDBJ databases">
        <title>The genome of the North American firefly Photinus pyralis.</title>
        <authorList>
            <consortium name="Photinus pyralis genome working group"/>
            <person name="Fallon T.R."/>
            <person name="Sander Lower S.E."/>
            <person name="Weng J.-K."/>
        </authorList>
    </citation>
    <scope>NUCLEOTIDE SEQUENCE</scope>
    <source>
        <strain evidence="1">TRF0915ILg1</strain>
        <tissue evidence="1">Whole body</tissue>
    </source>
</reference>
<evidence type="ECO:0000313" key="2">
    <source>
        <dbReference type="Proteomes" id="UP000801492"/>
    </source>
</evidence>
<keyword evidence="2" id="KW-1185">Reference proteome</keyword>
<organism evidence="1 2">
    <name type="scientific">Ignelater luminosus</name>
    <name type="common">Cucubano</name>
    <name type="synonym">Pyrophorus luminosus</name>
    <dbReference type="NCBI Taxonomy" id="2038154"/>
    <lineage>
        <taxon>Eukaryota</taxon>
        <taxon>Metazoa</taxon>
        <taxon>Ecdysozoa</taxon>
        <taxon>Arthropoda</taxon>
        <taxon>Hexapoda</taxon>
        <taxon>Insecta</taxon>
        <taxon>Pterygota</taxon>
        <taxon>Neoptera</taxon>
        <taxon>Endopterygota</taxon>
        <taxon>Coleoptera</taxon>
        <taxon>Polyphaga</taxon>
        <taxon>Elateriformia</taxon>
        <taxon>Elateroidea</taxon>
        <taxon>Elateridae</taxon>
        <taxon>Agrypninae</taxon>
        <taxon>Pyrophorini</taxon>
        <taxon>Ignelater</taxon>
    </lineage>
</organism>
<comment type="caution">
    <text evidence="1">The sequence shown here is derived from an EMBL/GenBank/DDBJ whole genome shotgun (WGS) entry which is preliminary data.</text>
</comment>
<accession>A0A8K0D7I9</accession>
<dbReference type="Proteomes" id="UP000801492">
    <property type="component" value="Unassembled WGS sequence"/>
</dbReference>